<dbReference type="AlphaFoldDB" id="A0A7K3LQ70"/>
<gene>
    <name evidence="2" type="ORF">GYA93_12520</name>
</gene>
<accession>A0A7K3LQ70</accession>
<feature type="compositionally biased region" description="Gly residues" evidence="1">
    <location>
        <begin position="531"/>
        <end position="543"/>
    </location>
</feature>
<keyword evidence="3" id="KW-1185">Reference proteome</keyword>
<feature type="compositionally biased region" description="Basic and acidic residues" evidence="1">
    <location>
        <begin position="556"/>
        <end position="577"/>
    </location>
</feature>
<feature type="region of interest" description="Disordered" evidence="1">
    <location>
        <begin position="315"/>
        <end position="351"/>
    </location>
</feature>
<proteinExistence type="predicted"/>
<feature type="region of interest" description="Disordered" evidence="1">
    <location>
        <begin position="440"/>
        <end position="472"/>
    </location>
</feature>
<dbReference type="RefSeq" id="WP_059036443.1">
    <property type="nucleotide sequence ID" value="NZ_JAADZU010000037.1"/>
</dbReference>
<name>A0A7K3LQ70_9ACTN</name>
<reference evidence="2 3" key="1">
    <citation type="submission" date="2020-01" db="EMBL/GenBank/DDBJ databases">
        <title>Investigation of new actinobacteria for the biodesulphurisation of diesel fuel.</title>
        <authorList>
            <person name="Athi Narayanan S.M."/>
        </authorList>
    </citation>
    <scope>NUCLEOTIDE SEQUENCE [LARGE SCALE GENOMIC DNA]</scope>
    <source>
        <strain evidence="2 3">213E</strain>
    </source>
</reference>
<evidence type="ECO:0000313" key="2">
    <source>
        <dbReference type="EMBL" id="NDK90395.1"/>
    </source>
</evidence>
<feature type="region of interest" description="Disordered" evidence="1">
    <location>
        <begin position="494"/>
        <end position="577"/>
    </location>
</feature>
<feature type="compositionally biased region" description="Basic and acidic residues" evidence="1">
    <location>
        <begin position="315"/>
        <end position="324"/>
    </location>
</feature>
<evidence type="ECO:0000256" key="1">
    <source>
        <dbReference type="SAM" id="MobiDB-lite"/>
    </source>
</evidence>
<dbReference type="EMBL" id="JAADZU010000037">
    <property type="protein sequence ID" value="NDK90395.1"/>
    <property type="molecule type" value="Genomic_DNA"/>
</dbReference>
<protein>
    <submittedName>
        <fullName evidence="2">Uncharacterized protein</fullName>
    </submittedName>
</protein>
<dbReference type="Proteomes" id="UP000466307">
    <property type="component" value="Unassembled WGS sequence"/>
</dbReference>
<evidence type="ECO:0000313" key="3">
    <source>
        <dbReference type="Proteomes" id="UP000466307"/>
    </source>
</evidence>
<comment type="caution">
    <text evidence="2">The sequence shown here is derived from an EMBL/GenBank/DDBJ whole genome shotgun (WGS) entry which is preliminary data.</text>
</comment>
<organism evidence="2 3">
    <name type="scientific">Gordonia desulfuricans</name>
    <dbReference type="NCBI Taxonomy" id="89051"/>
    <lineage>
        <taxon>Bacteria</taxon>
        <taxon>Bacillati</taxon>
        <taxon>Actinomycetota</taxon>
        <taxon>Actinomycetes</taxon>
        <taxon>Mycobacteriales</taxon>
        <taxon>Gordoniaceae</taxon>
        <taxon>Gordonia</taxon>
    </lineage>
</organism>
<sequence length="577" mass="63244">MATTMISPAGSLPALDHYVGNISAKDVDSPEPTERAEFVSTIGDCTPETFVDRVRENARRQGKSGLKHEAYHVILSQTHEEADPRDERAGHRQHVMSTALIKKKFPGHMAKLITQRDNGKWIEVDGERVWQPGKWHTHCIVANVSSLEAVLELDDGTERRYKAGRAIDGAMKDINAIRHGPGGTDELIREHFGYDNAAYVEACRKASAGRGDRATTRDMADRRDHGYSSHDDVRVRLREARALATSWDDYTARLEADAVWTRVTGKSGVSYAWIGEDGVEHAASPRSRKGRDGLGGDFTMASVKEQAALNAERIARGETLEAPERTPVPAPVAPDDRPRPVYLTPDGRPPWEREVDEYAERVQKSGGTVEQRARARIDLALIDGWITDRDHLVAAAPDHGIEVDGRSDEPLIALDTSDGRIVFEAGHLGDDYTGDRLDRRIKSRGKDRADDHDDRGSGSTAGRDEGQRPADVERIDGAAVAALSAANLRRAAERRAKLDDRGSQHIDHSVGDTEGRRLDEPADRAGREGGQRGQLGRGAGGQGDRGRGQADSATPLRDRAVERESKRTGDGGDRERG</sequence>
<feature type="compositionally biased region" description="Basic and acidic residues" evidence="1">
    <location>
        <begin position="494"/>
        <end position="530"/>
    </location>
</feature>